<protein>
    <recommendedName>
        <fullName evidence="6">Peptidyl-prolyl cis-trans isomerase</fullName>
        <ecNumber evidence="6">5.2.1.8</ecNumber>
    </recommendedName>
</protein>
<evidence type="ECO:0000256" key="3">
    <source>
        <dbReference type="ARBA" id="ARBA00023110"/>
    </source>
</evidence>
<comment type="similarity">
    <text evidence="2 6">Belongs to the FKBP-type PPIase family.</text>
</comment>
<evidence type="ECO:0000256" key="6">
    <source>
        <dbReference type="RuleBase" id="RU003915"/>
    </source>
</evidence>
<dbReference type="Gene3D" id="3.10.50.40">
    <property type="match status" value="1"/>
</dbReference>
<dbReference type="InterPro" id="IPR036944">
    <property type="entry name" value="PPIase_FKBP_N_sf"/>
</dbReference>
<keyword evidence="3 5" id="KW-0697">Rotamase</keyword>
<keyword evidence="4 5" id="KW-0413">Isomerase</keyword>
<comment type="caution">
    <text evidence="10">The sequence shown here is derived from an EMBL/GenBank/DDBJ whole genome shotgun (WGS) entry which is preliminary data.</text>
</comment>
<dbReference type="InterPro" id="IPR000774">
    <property type="entry name" value="PPIase_FKBP_N"/>
</dbReference>
<dbReference type="PANTHER" id="PTHR43811">
    <property type="entry name" value="FKBP-TYPE PEPTIDYL-PROLYL CIS-TRANS ISOMERASE FKPA"/>
    <property type="match status" value="1"/>
</dbReference>
<evidence type="ECO:0000256" key="1">
    <source>
        <dbReference type="ARBA" id="ARBA00000971"/>
    </source>
</evidence>
<feature type="coiled-coil region" evidence="7">
    <location>
        <begin position="93"/>
        <end position="120"/>
    </location>
</feature>
<dbReference type="SUPFAM" id="SSF54534">
    <property type="entry name" value="FKBP-like"/>
    <property type="match status" value="1"/>
</dbReference>
<evidence type="ECO:0000256" key="7">
    <source>
        <dbReference type="SAM" id="Coils"/>
    </source>
</evidence>
<sequence>MKARNLLLTVAVGALAMGCNSGSLTQTSAPLKTAADTASYYLGYLYGTGMQRMGLEEPNMNAIVAGFNSALQEKETEVAPQAMEMYLNRYFQNLAMKRAMENAEKGKKFLEDNLKKAGVDTLSDGIQYKVIKEGNGPKPATTDKVKVHYRGTLIDGTEFDSSIKRGEPAEFQLNRVIPGWTKALQQMPVGSKWEIYIPADQAYGSRGAGPIGPNETLIFEVELLDIIAPEAPKDKK</sequence>
<dbReference type="EMBL" id="DXFT01000076">
    <property type="protein sequence ID" value="HIX03229.1"/>
    <property type="molecule type" value="Genomic_DNA"/>
</dbReference>
<dbReference type="Proteomes" id="UP000824202">
    <property type="component" value="Unassembled WGS sequence"/>
</dbReference>
<dbReference type="GO" id="GO:0006457">
    <property type="term" value="P:protein folding"/>
    <property type="evidence" value="ECO:0007669"/>
    <property type="project" value="InterPro"/>
</dbReference>
<accession>A0A9D1UZF9</accession>
<evidence type="ECO:0000313" key="11">
    <source>
        <dbReference type="Proteomes" id="UP000824202"/>
    </source>
</evidence>
<organism evidence="10 11">
    <name type="scientific">Candidatus Odoribacter faecigallinarum</name>
    <dbReference type="NCBI Taxonomy" id="2838706"/>
    <lineage>
        <taxon>Bacteria</taxon>
        <taxon>Pseudomonadati</taxon>
        <taxon>Bacteroidota</taxon>
        <taxon>Bacteroidia</taxon>
        <taxon>Bacteroidales</taxon>
        <taxon>Odoribacteraceae</taxon>
        <taxon>Odoribacter</taxon>
    </lineage>
</organism>
<dbReference type="AlphaFoldDB" id="A0A9D1UZF9"/>
<dbReference type="GO" id="GO:0003755">
    <property type="term" value="F:peptidyl-prolyl cis-trans isomerase activity"/>
    <property type="evidence" value="ECO:0007669"/>
    <property type="project" value="UniProtKB-UniRule"/>
</dbReference>
<evidence type="ECO:0000256" key="4">
    <source>
        <dbReference type="ARBA" id="ARBA00023235"/>
    </source>
</evidence>
<dbReference type="PROSITE" id="PS51257">
    <property type="entry name" value="PROKAR_LIPOPROTEIN"/>
    <property type="match status" value="1"/>
</dbReference>
<evidence type="ECO:0000256" key="2">
    <source>
        <dbReference type="ARBA" id="ARBA00006577"/>
    </source>
</evidence>
<dbReference type="PANTHER" id="PTHR43811:SF19">
    <property type="entry name" value="39 KDA FK506-BINDING NUCLEAR PROTEIN"/>
    <property type="match status" value="1"/>
</dbReference>
<evidence type="ECO:0000256" key="8">
    <source>
        <dbReference type="SAM" id="SignalP"/>
    </source>
</evidence>
<dbReference type="Pfam" id="PF01346">
    <property type="entry name" value="FKBP_N"/>
    <property type="match status" value="1"/>
</dbReference>
<reference evidence="10" key="1">
    <citation type="journal article" date="2021" name="PeerJ">
        <title>Extensive microbial diversity within the chicken gut microbiome revealed by metagenomics and culture.</title>
        <authorList>
            <person name="Gilroy R."/>
            <person name="Ravi A."/>
            <person name="Getino M."/>
            <person name="Pursley I."/>
            <person name="Horton D.L."/>
            <person name="Alikhan N.F."/>
            <person name="Baker D."/>
            <person name="Gharbi K."/>
            <person name="Hall N."/>
            <person name="Watson M."/>
            <person name="Adriaenssens E.M."/>
            <person name="Foster-Nyarko E."/>
            <person name="Jarju S."/>
            <person name="Secka A."/>
            <person name="Antonio M."/>
            <person name="Oren A."/>
            <person name="Chaudhuri R.R."/>
            <person name="La Ragione R."/>
            <person name="Hildebrand F."/>
            <person name="Pallen M.J."/>
        </authorList>
    </citation>
    <scope>NUCLEOTIDE SEQUENCE</scope>
    <source>
        <strain evidence="10">23274</strain>
    </source>
</reference>
<evidence type="ECO:0000259" key="9">
    <source>
        <dbReference type="PROSITE" id="PS50059"/>
    </source>
</evidence>
<evidence type="ECO:0000313" key="10">
    <source>
        <dbReference type="EMBL" id="HIX03229.1"/>
    </source>
</evidence>
<gene>
    <name evidence="10" type="ORF">H9863_03815</name>
</gene>
<dbReference type="FunFam" id="3.10.50.40:FF:000006">
    <property type="entry name" value="Peptidyl-prolyl cis-trans isomerase"/>
    <property type="match status" value="1"/>
</dbReference>
<dbReference type="Pfam" id="PF00254">
    <property type="entry name" value="FKBP_C"/>
    <property type="match status" value="1"/>
</dbReference>
<keyword evidence="8" id="KW-0732">Signal</keyword>
<name>A0A9D1UZF9_9BACT</name>
<dbReference type="InterPro" id="IPR046357">
    <property type="entry name" value="PPIase_dom_sf"/>
</dbReference>
<keyword evidence="7" id="KW-0175">Coiled coil</keyword>
<dbReference type="EC" id="5.2.1.8" evidence="6"/>
<reference evidence="10" key="2">
    <citation type="submission" date="2021-04" db="EMBL/GenBank/DDBJ databases">
        <authorList>
            <person name="Gilroy R."/>
        </authorList>
    </citation>
    <scope>NUCLEOTIDE SEQUENCE</scope>
    <source>
        <strain evidence="10">23274</strain>
    </source>
</reference>
<dbReference type="Gene3D" id="1.10.287.460">
    <property type="entry name" value="Peptidyl-prolyl cis-trans isomerase, FKBP-type, N-terminal domain"/>
    <property type="match status" value="1"/>
</dbReference>
<feature type="domain" description="PPIase FKBP-type" evidence="9">
    <location>
        <begin position="142"/>
        <end position="227"/>
    </location>
</feature>
<dbReference type="PROSITE" id="PS50059">
    <property type="entry name" value="FKBP_PPIASE"/>
    <property type="match status" value="1"/>
</dbReference>
<dbReference type="InterPro" id="IPR001179">
    <property type="entry name" value="PPIase_FKBP_dom"/>
</dbReference>
<evidence type="ECO:0000256" key="5">
    <source>
        <dbReference type="PROSITE-ProRule" id="PRU00277"/>
    </source>
</evidence>
<comment type="catalytic activity">
    <reaction evidence="1 5 6">
        <text>[protein]-peptidylproline (omega=180) = [protein]-peptidylproline (omega=0)</text>
        <dbReference type="Rhea" id="RHEA:16237"/>
        <dbReference type="Rhea" id="RHEA-COMP:10747"/>
        <dbReference type="Rhea" id="RHEA-COMP:10748"/>
        <dbReference type="ChEBI" id="CHEBI:83833"/>
        <dbReference type="ChEBI" id="CHEBI:83834"/>
        <dbReference type="EC" id="5.2.1.8"/>
    </reaction>
</comment>
<feature type="chain" id="PRO_5038832638" description="Peptidyl-prolyl cis-trans isomerase" evidence="8">
    <location>
        <begin position="26"/>
        <end position="236"/>
    </location>
</feature>
<feature type="signal peptide" evidence="8">
    <location>
        <begin position="1"/>
        <end position="25"/>
    </location>
</feature>
<proteinExistence type="inferred from homology"/>